<dbReference type="EMBL" id="MU267753">
    <property type="protein sequence ID" value="KAH7909558.1"/>
    <property type="molecule type" value="Genomic_DNA"/>
</dbReference>
<protein>
    <submittedName>
        <fullName evidence="1">Uncharacterized protein</fullName>
    </submittedName>
</protein>
<reference evidence="1" key="1">
    <citation type="journal article" date="2021" name="New Phytol.">
        <title>Evolutionary innovations through gain and loss of genes in the ectomycorrhizal Boletales.</title>
        <authorList>
            <person name="Wu G."/>
            <person name="Miyauchi S."/>
            <person name="Morin E."/>
            <person name="Kuo A."/>
            <person name="Drula E."/>
            <person name="Varga T."/>
            <person name="Kohler A."/>
            <person name="Feng B."/>
            <person name="Cao Y."/>
            <person name="Lipzen A."/>
            <person name="Daum C."/>
            <person name="Hundley H."/>
            <person name="Pangilinan J."/>
            <person name="Johnson J."/>
            <person name="Barry K."/>
            <person name="LaButti K."/>
            <person name="Ng V."/>
            <person name="Ahrendt S."/>
            <person name="Min B."/>
            <person name="Choi I.G."/>
            <person name="Park H."/>
            <person name="Plett J.M."/>
            <person name="Magnuson J."/>
            <person name="Spatafora J.W."/>
            <person name="Nagy L.G."/>
            <person name="Henrissat B."/>
            <person name="Grigoriev I.V."/>
            <person name="Yang Z.L."/>
            <person name="Xu J."/>
            <person name="Martin F.M."/>
        </authorList>
    </citation>
    <scope>NUCLEOTIDE SEQUENCE</scope>
    <source>
        <strain evidence="1">ATCC 28755</strain>
    </source>
</reference>
<dbReference type="Proteomes" id="UP000790377">
    <property type="component" value="Unassembled WGS sequence"/>
</dbReference>
<evidence type="ECO:0000313" key="2">
    <source>
        <dbReference type="Proteomes" id="UP000790377"/>
    </source>
</evidence>
<sequence>MLPSRSAAFICLTLVSLGAAKCKKLGTPPQPGFWDNLLGDISSADDNPRYNLYLYKGNDCARGEVLKYKRKDVDNTCVNLPKSFNDGVRSMRAGIKTPDAITIFRDADCKHQLGVRNGQFFESDLQKVKMFANQSAYHEKHPKPITVDLRQMSSYRVARLNVPPLLPMP</sequence>
<organism evidence="1 2">
    <name type="scientific">Hygrophoropsis aurantiaca</name>
    <dbReference type="NCBI Taxonomy" id="72124"/>
    <lineage>
        <taxon>Eukaryota</taxon>
        <taxon>Fungi</taxon>
        <taxon>Dikarya</taxon>
        <taxon>Basidiomycota</taxon>
        <taxon>Agaricomycotina</taxon>
        <taxon>Agaricomycetes</taxon>
        <taxon>Agaricomycetidae</taxon>
        <taxon>Boletales</taxon>
        <taxon>Coniophorineae</taxon>
        <taxon>Hygrophoropsidaceae</taxon>
        <taxon>Hygrophoropsis</taxon>
    </lineage>
</organism>
<evidence type="ECO:0000313" key="1">
    <source>
        <dbReference type="EMBL" id="KAH7909558.1"/>
    </source>
</evidence>
<accession>A0ACB8A8Z5</accession>
<gene>
    <name evidence="1" type="ORF">BJ138DRAFT_1155015</name>
</gene>
<name>A0ACB8A8Z5_9AGAM</name>
<proteinExistence type="predicted"/>
<keyword evidence="2" id="KW-1185">Reference proteome</keyword>
<comment type="caution">
    <text evidence="1">The sequence shown here is derived from an EMBL/GenBank/DDBJ whole genome shotgun (WGS) entry which is preliminary data.</text>
</comment>